<sequence>MENKNIIMDYLQISSEEYDEKLFQTYWSWCVKYGKTPIHIQQLFANATISNWWVIEYEKLLTQFTNVVQFLPKKKDILEHHFYGFAVQIYEIYPKALIDAIRNDNLKNEIQIIKNLPLYHAN</sequence>
<protein>
    <submittedName>
        <fullName evidence="1">Uncharacterized protein</fullName>
    </submittedName>
</protein>
<reference evidence="1" key="2">
    <citation type="submission" date="2020-02" db="EMBL/GenBank/DDBJ databases">
        <title>Flavobacterium profundi sp. nov., isolated from a deep-sea seamount.</title>
        <authorList>
            <person name="Zhang D.-C."/>
        </authorList>
    </citation>
    <scope>NUCLEOTIDE SEQUENCE</scope>
    <source>
        <strain evidence="1">EC11</strain>
    </source>
</reference>
<comment type="caution">
    <text evidence="1">The sequence shown here is derived from an EMBL/GenBank/DDBJ whole genome shotgun (WGS) entry which is preliminary data.</text>
</comment>
<organism evidence="1 2">
    <name type="scientific">Flavobacterium jejuense</name>
    <dbReference type="NCBI Taxonomy" id="1544455"/>
    <lineage>
        <taxon>Bacteria</taxon>
        <taxon>Pseudomonadati</taxon>
        <taxon>Bacteroidota</taxon>
        <taxon>Flavobacteriia</taxon>
        <taxon>Flavobacteriales</taxon>
        <taxon>Flavobacteriaceae</taxon>
        <taxon>Flavobacterium</taxon>
    </lineage>
</organism>
<accession>A0ABX0ISQ2</accession>
<name>A0ABX0ISQ2_9FLAO</name>
<proteinExistence type="predicted"/>
<evidence type="ECO:0000313" key="1">
    <source>
        <dbReference type="EMBL" id="NHN26792.1"/>
    </source>
</evidence>
<dbReference type="Proteomes" id="UP000817854">
    <property type="component" value="Unassembled WGS sequence"/>
</dbReference>
<gene>
    <name evidence="1" type="ORF">FIA58_013990</name>
</gene>
<evidence type="ECO:0000313" key="2">
    <source>
        <dbReference type="Proteomes" id="UP000817854"/>
    </source>
</evidence>
<dbReference type="RefSeq" id="WP_140963110.1">
    <property type="nucleotide sequence ID" value="NZ_VEVQ02000009.1"/>
</dbReference>
<dbReference type="EMBL" id="VEVQ02000009">
    <property type="protein sequence ID" value="NHN26792.1"/>
    <property type="molecule type" value="Genomic_DNA"/>
</dbReference>
<keyword evidence="2" id="KW-1185">Reference proteome</keyword>
<reference evidence="1" key="1">
    <citation type="submission" date="2019-05" db="EMBL/GenBank/DDBJ databases">
        <authorList>
            <person name="Lianzixin W."/>
        </authorList>
    </citation>
    <scope>NUCLEOTIDE SEQUENCE</scope>
    <source>
        <strain evidence="1">EC11</strain>
    </source>
</reference>